<keyword evidence="3" id="KW-1185">Reference proteome</keyword>
<feature type="chain" id="PRO_5002169242" description="F5/8 type C domain-containing protein" evidence="1">
    <location>
        <begin position="27"/>
        <end position="503"/>
    </location>
</feature>
<evidence type="ECO:0000313" key="2">
    <source>
        <dbReference type="EMBL" id="KIP04147.1"/>
    </source>
</evidence>
<dbReference type="OrthoDB" id="1684102at2759"/>
<dbReference type="STRING" id="745531.A0A0C3S315"/>
<sequence length="503" mass="55559">MNQSSVARFAVWLAAALIAWTASTWASGESLNWYQPVVQILGHLLPPVYRRVGLPEDIPTARPDTTAVILNWSRFPNVLQISSLLCSPALDGIIAQVFIWNNNPNPISLDDFASTGCPDAKLRIHNSAENMYFHARFVACSQAATPFCFIQDDDYLVHAEVIQALHAKLSQATGEPRAIHLLPSHEHLATTLRTIRAGPAHTSFAWLGHGALLPRSAAADFLALLRALAASGDELQMADNYFAILSNRVAEVWFDQGLELGGGQPFTVGAEGLARNSHHIRRAAEYLEIILGSNADGTSAQAQLPYVSTREHGPDELETSLARAACRLARCLLETNIRLLPQDLEEEARGPRHMLEAEADRRAVLSDQTVELYLEHSPSRAVDDRAATYFESSENAAAGDYVLLDYFEDIYARNWTSVRMVLVVDGATRDILEQSDLTVSGDGLTWNAVEQTFGCGDSKTNVWRCHAEWTPKEGAGMRSVRVLLGESQHTPWKIYEMYLSGRR</sequence>
<dbReference type="HOGENOM" id="CLU_041578_0_0_1"/>
<evidence type="ECO:0008006" key="4">
    <source>
        <dbReference type="Google" id="ProtNLM"/>
    </source>
</evidence>
<gene>
    <name evidence="2" type="ORF">PHLGIDRAFT_205414</name>
</gene>
<name>A0A0C3S315_PHLG1</name>
<evidence type="ECO:0000256" key="1">
    <source>
        <dbReference type="SAM" id="SignalP"/>
    </source>
</evidence>
<organism evidence="2 3">
    <name type="scientific">Phlebiopsis gigantea (strain 11061_1 CR5-6)</name>
    <name type="common">White-rot fungus</name>
    <name type="synonym">Peniophora gigantea</name>
    <dbReference type="NCBI Taxonomy" id="745531"/>
    <lineage>
        <taxon>Eukaryota</taxon>
        <taxon>Fungi</taxon>
        <taxon>Dikarya</taxon>
        <taxon>Basidiomycota</taxon>
        <taxon>Agaricomycotina</taxon>
        <taxon>Agaricomycetes</taxon>
        <taxon>Polyporales</taxon>
        <taxon>Phanerochaetaceae</taxon>
        <taxon>Phlebiopsis</taxon>
    </lineage>
</organism>
<keyword evidence="1" id="KW-0732">Signal</keyword>
<reference evidence="2 3" key="1">
    <citation type="journal article" date="2014" name="PLoS Genet.">
        <title>Analysis of the Phlebiopsis gigantea genome, transcriptome and secretome provides insight into its pioneer colonization strategies of wood.</title>
        <authorList>
            <person name="Hori C."/>
            <person name="Ishida T."/>
            <person name="Igarashi K."/>
            <person name="Samejima M."/>
            <person name="Suzuki H."/>
            <person name="Master E."/>
            <person name="Ferreira P."/>
            <person name="Ruiz-Duenas F.J."/>
            <person name="Held B."/>
            <person name="Canessa P."/>
            <person name="Larrondo L.F."/>
            <person name="Schmoll M."/>
            <person name="Druzhinina I.S."/>
            <person name="Kubicek C.P."/>
            <person name="Gaskell J.A."/>
            <person name="Kersten P."/>
            <person name="St John F."/>
            <person name="Glasner J."/>
            <person name="Sabat G."/>
            <person name="Splinter BonDurant S."/>
            <person name="Syed K."/>
            <person name="Yadav J."/>
            <person name="Mgbeahuruike A.C."/>
            <person name="Kovalchuk A."/>
            <person name="Asiegbu F.O."/>
            <person name="Lackner G."/>
            <person name="Hoffmeister D."/>
            <person name="Rencoret J."/>
            <person name="Gutierrez A."/>
            <person name="Sun H."/>
            <person name="Lindquist E."/>
            <person name="Barry K."/>
            <person name="Riley R."/>
            <person name="Grigoriev I.V."/>
            <person name="Henrissat B."/>
            <person name="Kues U."/>
            <person name="Berka R.M."/>
            <person name="Martinez A.T."/>
            <person name="Covert S.F."/>
            <person name="Blanchette R.A."/>
            <person name="Cullen D."/>
        </authorList>
    </citation>
    <scope>NUCLEOTIDE SEQUENCE [LARGE SCALE GENOMIC DNA]</scope>
    <source>
        <strain evidence="2 3">11061_1 CR5-6</strain>
    </source>
</reference>
<dbReference type="EMBL" id="KN840584">
    <property type="protein sequence ID" value="KIP04147.1"/>
    <property type="molecule type" value="Genomic_DNA"/>
</dbReference>
<protein>
    <recommendedName>
        <fullName evidence="4">F5/8 type C domain-containing protein</fullName>
    </recommendedName>
</protein>
<dbReference type="Proteomes" id="UP000053257">
    <property type="component" value="Unassembled WGS sequence"/>
</dbReference>
<dbReference type="InterPro" id="IPR029044">
    <property type="entry name" value="Nucleotide-diphossugar_trans"/>
</dbReference>
<dbReference type="AlphaFoldDB" id="A0A0C3S315"/>
<dbReference type="SUPFAM" id="SSF53448">
    <property type="entry name" value="Nucleotide-diphospho-sugar transferases"/>
    <property type="match status" value="1"/>
</dbReference>
<dbReference type="Gene3D" id="3.90.550.10">
    <property type="entry name" value="Spore Coat Polysaccharide Biosynthesis Protein SpsA, Chain A"/>
    <property type="match status" value="1"/>
</dbReference>
<proteinExistence type="predicted"/>
<accession>A0A0C3S315</accession>
<feature type="signal peptide" evidence="1">
    <location>
        <begin position="1"/>
        <end position="26"/>
    </location>
</feature>
<evidence type="ECO:0000313" key="3">
    <source>
        <dbReference type="Proteomes" id="UP000053257"/>
    </source>
</evidence>